<name>A0A2X3F0T6_KLEPN</name>
<keyword evidence="1" id="KW-0808">Transferase</keyword>
<evidence type="ECO:0000313" key="1">
    <source>
        <dbReference type="EMBL" id="SQC39715.1"/>
    </source>
</evidence>
<dbReference type="GO" id="GO:0016301">
    <property type="term" value="F:kinase activity"/>
    <property type="evidence" value="ECO:0007669"/>
    <property type="project" value="UniProtKB-KW"/>
</dbReference>
<reference evidence="1 2" key="1">
    <citation type="submission" date="2018-06" db="EMBL/GenBank/DDBJ databases">
        <authorList>
            <consortium name="Pathogen Informatics"/>
            <person name="Doyle S."/>
        </authorList>
    </citation>
    <scope>NUCLEOTIDE SEQUENCE [LARGE SCALE GENOMIC DNA]</scope>
    <source>
        <strain evidence="1 2">NCTC9128</strain>
    </source>
</reference>
<keyword evidence="1" id="KW-0418">Kinase</keyword>
<dbReference type="EC" id="2.7.1.-" evidence="1"/>
<sequence length="209" mass="23701">MQVLDKVGVKWPHCLQVAGENGCAQLKIEEGERIFLGSNAGGIRKTTSMDFIFQHEQYLREFDLIHSGCYSYMETHLPQLRELNIPVSFDFSDDFVLEQALPLCRYVDFAFFSCADYSLAQTREIVQQAQASGSRIVCATRGDEGAILLTGRIGISRRPITSLPSIQWVQVMLLLPLSFAIFWPNLRVTSAKRLPRACKKQQLSRHKFA</sequence>
<gene>
    <name evidence="1" type="primary">frlD</name>
    <name evidence="1" type="ORF">NCTC9128_05860</name>
</gene>
<proteinExistence type="predicted"/>
<dbReference type="InterPro" id="IPR029056">
    <property type="entry name" value="Ribokinase-like"/>
</dbReference>
<dbReference type="EMBL" id="UAWN01000014">
    <property type="protein sequence ID" value="SQC39715.1"/>
    <property type="molecule type" value="Genomic_DNA"/>
</dbReference>
<protein>
    <submittedName>
        <fullName evidence="1">Kinase, PfkB family</fullName>
        <ecNumber evidence="1">2.7.1.-</ecNumber>
    </submittedName>
</protein>
<dbReference type="Proteomes" id="UP000251088">
    <property type="component" value="Unassembled WGS sequence"/>
</dbReference>
<evidence type="ECO:0000313" key="2">
    <source>
        <dbReference type="Proteomes" id="UP000251088"/>
    </source>
</evidence>
<dbReference type="SUPFAM" id="SSF53613">
    <property type="entry name" value="Ribokinase-like"/>
    <property type="match status" value="1"/>
</dbReference>
<accession>A0A2X3F0T6</accession>
<organism evidence="1 2">
    <name type="scientific">Klebsiella pneumoniae</name>
    <dbReference type="NCBI Taxonomy" id="573"/>
    <lineage>
        <taxon>Bacteria</taxon>
        <taxon>Pseudomonadati</taxon>
        <taxon>Pseudomonadota</taxon>
        <taxon>Gammaproteobacteria</taxon>
        <taxon>Enterobacterales</taxon>
        <taxon>Enterobacteriaceae</taxon>
        <taxon>Klebsiella/Raoultella group</taxon>
        <taxon>Klebsiella</taxon>
        <taxon>Klebsiella pneumoniae complex</taxon>
    </lineage>
</organism>
<dbReference type="Gene3D" id="3.40.1190.20">
    <property type="match status" value="1"/>
</dbReference>
<dbReference type="AlphaFoldDB" id="A0A2X3F0T6"/>